<evidence type="ECO:0000313" key="1">
    <source>
        <dbReference type="EMBL" id="MFC4605824.1"/>
    </source>
</evidence>
<comment type="caution">
    <text evidence="1">The sequence shown here is derived from an EMBL/GenBank/DDBJ whole genome shotgun (WGS) entry which is preliminary data.</text>
</comment>
<dbReference type="Proteomes" id="UP001595914">
    <property type="component" value="Unassembled WGS sequence"/>
</dbReference>
<reference evidence="2" key="1">
    <citation type="journal article" date="2019" name="Int. J. Syst. Evol. Microbiol.">
        <title>The Global Catalogue of Microorganisms (GCM) 10K type strain sequencing project: providing services to taxonomists for standard genome sequencing and annotation.</title>
        <authorList>
            <consortium name="The Broad Institute Genomics Platform"/>
            <consortium name="The Broad Institute Genome Sequencing Center for Infectious Disease"/>
            <person name="Wu L."/>
            <person name="Ma J."/>
        </authorList>
    </citation>
    <scope>NUCLEOTIDE SEQUENCE [LARGE SCALE GENOMIC DNA]</scope>
    <source>
        <strain evidence="2">CCUG 54520</strain>
    </source>
</reference>
<sequence>MNGAIVLTIDFTDGAVSAGVVDTGTGLAQRLSLDSGDQAADAPQPPDVVVPAATSAAAVAHAQLHGVMTGPDTLVLTHPADWTHGQVGGLRDAAAAAGFAPGQVTVRTLGAP</sequence>
<dbReference type="RefSeq" id="WP_378419562.1">
    <property type="nucleotide sequence ID" value="NZ_JBHSFO010000014.1"/>
</dbReference>
<dbReference type="EMBL" id="JBHSFO010000014">
    <property type="protein sequence ID" value="MFC4605824.1"/>
    <property type="molecule type" value="Genomic_DNA"/>
</dbReference>
<name>A0ABV9FX76_9NOCA</name>
<protein>
    <submittedName>
        <fullName evidence="1">Uncharacterized protein</fullName>
    </submittedName>
</protein>
<gene>
    <name evidence="1" type="ORF">ACFO6S_19160</name>
</gene>
<proteinExistence type="predicted"/>
<keyword evidence="2" id="KW-1185">Reference proteome</keyword>
<accession>A0ABV9FX76</accession>
<evidence type="ECO:0000313" key="2">
    <source>
        <dbReference type="Proteomes" id="UP001595914"/>
    </source>
</evidence>
<organism evidence="1 2">
    <name type="scientific">Rhodococcus kronopolitis</name>
    <dbReference type="NCBI Taxonomy" id="1460226"/>
    <lineage>
        <taxon>Bacteria</taxon>
        <taxon>Bacillati</taxon>
        <taxon>Actinomycetota</taxon>
        <taxon>Actinomycetes</taxon>
        <taxon>Mycobacteriales</taxon>
        <taxon>Nocardiaceae</taxon>
        <taxon>Rhodococcus</taxon>
    </lineage>
</organism>